<dbReference type="PROSITE" id="PS00923">
    <property type="entry name" value="ASP_GLU_RACEMASE_1"/>
    <property type="match status" value="1"/>
</dbReference>
<dbReference type="InterPro" id="IPR015942">
    <property type="entry name" value="Asp/Glu/hydantoin_racemase"/>
</dbReference>
<dbReference type="GO" id="GO:0009252">
    <property type="term" value="P:peptidoglycan biosynthetic process"/>
    <property type="evidence" value="ECO:0007669"/>
    <property type="project" value="UniProtKB-UniRule"/>
</dbReference>
<evidence type="ECO:0000256" key="1">
    <source>
        <dbReference type="ARBA" id="ARBA00001602"/>
    </source>
</evidence>
<feature type="binding site" evidence="7">
    <location>
        <begin position="15"/>
        <end position="16"/>
    </location>
    <ligand>
        <name>substrate</name>
    </ligand>
</feature>
<feature type="active site" description="Proton donor/acceptor" evidence="7">
    <location>
        <position position="190"/>
    </location>
</feature>
<comment type="pathway">
    <text evidence="7">Cell wall biogenesis; peptidoglycan biosynthesis.</text>
</comment>
<dbReference type="Gene3D" id="3.40.50.1860">
    <property type="match status" value="2"/>
</dbReference>
<comment type="function">
    <text evidence="7">Provides the (R)-glutamate required for cell wall biosynthesis.</text>
</comment>
<dbReference type="PANTHER" id="PTHR21198">
    <property type="entry name" value="GLUTAMATE RACEMASE"/>
    <property type="match status" value="1"/>
</dbReference>
<evidence type="ECO:0000313" key="9">
    <source>
        <dbReference type="Proteomes" id="UP000293671"/>
    </source>
</evidence>
<dbReference type="InterPro" id="IPR004391">
    <property type="entry name" value="Glu_race"/>
</dbReference>
<dbReference type="UniPathway" id="UPA00219"/>
<accession>A0A4Q7VPK4</accession>
<keyword evidence="3 7" id="KW-0133">Cell shape</keyword>
<evidence type="ECO:0000256" key="7">
    <source>
        <dbReference type="HAMAP-Rule" id="MF_00258"/>
    </source>
</evidence>
<dbReference type="PANTHER" id="PTHR21198:SF2">
    <property type="entry name" value="GLUTAMATE RACEMASE"/>
    <property type="match status" value="1"/>
</dbReference>
<dbReference type="EC" id="5.1.1.3" evidence="2 7"/>
<name>A0A4Q7VPK4_9BURK</name>
<gene>
    <name evidence="7" type="primary">murI</name>
    <name evidence="8" type="ORF">EV670_2473</name>
</gene>
<dbReference type="EMBL" id="SHKP01000006">
    <property type="protein sequence ID" value="RZT98068.1"/>
    <property type="molecule type" value="Genomic_DNA"/>
</dbReference>
<dbReference type="SUPFAM" id="SSF53681">
    <property type="entry name" value="Aspartate/glutamate racemase"/>
    <property type="match status" value="2"/>
</dbReference>
<evidence type="ECO:0000256" key="4">
    <source>
        <dbReference type="ARBA" id="ARBA00022984"/>
    </source>
</evidence>
<evidence type="ECO:0000313" key="8">
    <source>
        <dbReference type="EMBL" id="RZT98068.1"/>
    </source>
</evidence>
<keyword evidence="4 7" id="KW-0573">Peptidoglycan synthesis</keyword>
<evidence type="ECO:0000256" key="5">
    <source>
        <dbReference type="ARBA" id="ARBA00023235"/>
    </source>
</evidence>
<proteinExistence type="inferred from homology"/>
<dbReference type="InterPro" id="IPR001920">
    <property type="entry name" value="Asp/Glu_race"/>
</dbReference>
<dbReference type="GO" id="GO:0008881">
    <property type="term" value="F:glutamate racemase activity"/>
    <property type="evidence" value="ECO:0007669"/>
    <property type="project" value="UniProtKB-UniRule"/>
</dbReference>
<keyword evidence="6 7" id="KW-0961">Cell wall biogenesis/degradation</keyword>
<dbReference type="GO" id="GO:0008360">
    <property type="term" value="P:regulation of cell shape"/>
    <property type="evidence" value="ECO:0007669"/>
    <property type="project" value="UniProtKB-KW"/>
</dbReference>
<dbReference type="HAMAP" id="MF_00258">
    <property type="entry name" value="Glu_racemase"/>
    <property type="match status" value="1"/>
</dbReference>
<evidence type="ECO:0000256" key="2">
    <source>
        <dbReference type="ARBA" id="ARBA00013090"/>
    </source>
</evidence>
<keyword evidence="9" id="KW-1185">Reference proteome</keyword>
<evidence type="ECO:0000256" key="3">
    <source>
        <dbReference type="ARBA" id="ARBA00022960"/>
    </source>
</evidence>
<dbReference type="RefSeq" id="WP_130432476.1">
    <property type="nucleotide sequence ID" value="NZ_SHKP01000006.1"/>
</dbReference>
<dbReference type="Proteomes" id="UP000293671">
    <property type="component" value="Unassembled WGS sequence"/>
</dbReference>
<dbReference type="GO" id="GO:0071555">
    <property type="term" value="P:cell wall organization"/>
    <property type="evidence" value="ECO:0007669"/>
    <property type="project" value="UniProtKB-KW"/>
</dbReference>
<keyword evidence="5 7" id="KW-0413">Isomerase</keyword>
<sequence length="274" mass="28730">MIHTPKDPVRIGLFDSGVGGLSVLRALQRRLPGAELFYIADSAHAPYGERDAAFVQQRSIALTDALLGAGAQIVVVACNTATALAIDMLRARYPGTRFVGVEPGLKPALASSRNGRIGVMATSATLASTRFARLLAEQQRPAVQFLLRACPGLAQALEEGDVGSASVSAIVARDAGALRASGVDTVVLGCTHYPFASSAIAEVLGADVVLVDTAPAVAEQCARLADERGAAGRRAARRIVLSTTGDQQRLRQIAERWLDFEFELQPLAAAMNAA</sequence>
<protein>
    <recommendedName>
        <fullName evidence="2 7">Glutamate racemase</fullName>
        <ecNumber evidence="2 7">5.1.1.3</ecNumber>
    </recommendedName>
</protein>
<comment type="catalytic activity">
    <reaction evidence="1 7">
        <text>L-glutamate = D-glutamate</text>
        <dbReference type="Rhea" id="RHEA:12813"/>
        <dbReference type="ChEBI" id="CHEBI:29985"/>
        <dbReference type="ChEBI" id="CHEBI:29986"/>
        <dbReference type="EC" id="5.1.1.3"/>
    </reaction>
</comment>
<feature type="binding site" evidence="7">
    <location>
        <begin position="191"/>
        <end position="192"/>
    </location>
    <ligand>
        <name>substrate</name>
    </ligand>
</feature>
<dbReference type="Pfam" id="PF01177">
    <property type="entry name" value="Asp_Glu_race"/>
    <property type="match status" value="1"/>
</dbReference>
<dbReference type="OrthoDB" id="9801055at2"/>
<dbReference type="InterPro" id="IPR018187">
    <property type="entry name" value="Asp/Glu_racemase_AS_1"/>
</dbReference>
<comment type="similarity">
    <text evidence="7">Belongs to the aspartate/glutamate racemases family.</text>
</comment>
<reference evidence="8 9" key="1">
    <citation type="submission" date="2019-02" db="EMBL/GenBank/DDBJ databases">
        <title>Genomic Encyclopedia of Type Strains, Phase IV (KMG-IV): sequencing the most valuable type-strain genomes for metagenomic binning, comparative biology and taxonomic classification.</title>
        <authorList>
            <person name="Goeker M."/>
        </authorList>
    </citation>
    <scope>NUCLEOTIDE SEQUENCE [LARGE SCALE GENOMIC DNA]</scope>
    <source>
        <strain evidence="8 9">DSM 19570</strain>
    </source>
</reference>
<comment type="caution">
    <text evidence="8">The sequence shown here is derived from an EMBL/GenBank/DDBJ whole genome shotgun (WGS) entry which is preliminary data.</text>
</comment>
<dbReference type="AlphaFoldDB" id="A0A4Q7VPK4"/>
<dbReference type="NCBIfam" id="TIGR00067">
    <property type="entry name" value="glut_race"/>
    <property type="match status" value="1"/>
</dbReference>
<evidence type="ECO:0000256" key="6">
    <source>
        <dbReference type="ARBA" id="ARBA00023316"/>
    </source>
</evidence>
<feature type="active site" description="Proton donor/acceptor" evidence="7">
    <location>
        <position position="78"/>
    </location>
</feature>
<organism evidence="8 9">
    <name type="scientific">Rivibacter subsaxonicus</name>
    <dbReference type="NCBI Taxonomy" id="457575"/>
    <lineage>
        <taxon>Bacteria</taxon>
        <taxon>Pseudomonadati</taxon>
        <taxon>Pseudomonadota</taxon>
        <taxon>Betaproteobacteria</taxon>
        <taxon>Burkholderiales</taxon>
        <taxon>Rivibacter</taxon>
    </lineage>
</organism>
<feature type="binding site" evidence="7">
    <location>
        <begin position="47"/>
        <end position="48"/>
    </location>
    <ligand>
        <name>substrate</name>
    </ligand>
</feature>
<feature type="binding site" evidence="7">
    <location>
        <begin position="79"/>
        <end position="80"/>
    </location>
    <ligand>
        <name>substrate</name>
    </ligand>
</feature>